<accession>A0A8I1KIZ8</accession>
<dbReference type="Gene3D" id="1.10.340.50">
    <property type="match status" value="1"/>
</dbReference>
<dbReference type="Proteomes" id="UP000623250">
    <property type="component" value="Unassembled WGS sequence"/>
</dbReference>
<evidence type="ECO:0000313" key="1">
    <source>
        <dbReference type="EMBL" id="MBJ7545230.1"/>
    </source>
</evidence>
<comment type="caution">
    <text evidence="1">The sequence shown here is derived from an EMBL/GenBank/DDBJ whole genome shotgun (WGS) entry which is preliminary data.</text>
</comment>
<reference evidence="1 2" key="1">
    <citation type="submission" date="2020-12" db="EMBL/GenBank/DDBJ databases">
        <title>Revised draft genomes of Rhodomicrobium vannielii ATCC 17100 and Rhodomicrobium udaipurense JA643.</title>
        <authorList>
            <person name="Conners E.M."/>
            <person name="Davenport E.J."/>
            <person name="Bose A."/>
        </authorList>
    </citation>
    <scope>NUCLEOTIDE SEQUENCE [LARGE SCALE GENOMIC DNA]</scope>
    <source>
        <strain evidence="1 2">JA643</strain>
    </source>
</reference>
<gene>
    <name evidence="1" type="ORF">JDN41_16895</name>
</gene>
<proteinExistence type="predicted"/>
<sequence>MFDDLRVYAYRAVLEFKRCNDFRGFLQRLVAVANDLRRNPTFIASLPEIEARAIARSIARWTWKRFSVERFAGIQRARGKRGNEKRWADHVPLDVSRPWEAEGISRRTWFRRRQVATNDE</sequence>
<name>A0A8I1KIZ8_9HYPH</name>
<dbReference type="Gene3D" id="1.10.1220.10">
    <property type="entry name" value="Met repressor-like"/>
    <property type="match status" value="1"/>
</dbReference>
<protein>
    <submittedName>
        <fullName evidence="1">Primase C-terminal domain-containing protein</fullName>
    </submittedName>
</protein>
<dbReference type="EMBL" id="JAEMUK010000092">
    <property type="protein sequence ID" value="MBJ7545230.1"/>
    <property type="molecule type" value="Genomic_DNA"/>
</dbReference>
<dbReference type="InterPro" id="IPR013321">
    <property type="entry name" value="Arc_rbn_hlx_hlx"/>
</dbReference>
<dbReference type="AlphaFoldDB" id="A0A8I1KIZ8"/>
<organism evidence="1 2">
    <name type="scientific">Rhodomicrobium udaipurense</name>
    <dbReference type="NCBI Taxonomy" id="1202716"/>
    <lineage>
        <taxon>Bacteria</taxon>
        <taxon>Pseudomonadati</taxon>
        <taxon>Pseudomonadota</taxon>
        <taxon>Alphaproteobacteria</taxon>
        <taxon>Hyphomicrobiales</taxon>
        <taxon>Hyphomicrobiaceae</taxon>
        <taxon>Rhodomicrobium</taxon>
    </lineage>
</organism>
<keyword evidence="2" id="KW-1185">Reference proteome</keyword>
<evidence type="ECO:0000313" key="2">
    <source>
        <dbReference type="Proteomes" id="UP000623250"/>
    </source>
</evidence>
<dbReference type="GO" id="GO:0006355">
    <property type="term" value="P:regulation of DNA-templated transcription"/>
    <property type="evidence" value="ECO:0007669"/>
    <property type="project" value="InterPro"/>
</dbReference>